<protein>
    <submittedName>
        <fullName evidence="1">Uncharacterized protein</fullName>
    </submittedName>
</protein>
<dbReference type="AlphaFoldDB" id="A0A7I8KLM5"/>
<keyword evidence="2" id="KW-1185">Reference proteome</keyword>
<dbReference type="EMBL" id="LR746269">
    <property type="protein sequence ID" value="CAA7398689.1"/>
    <property type="molecule type" value="Genomic_DNA"/>
</dbReference>
<organism evidence="1 2">
    <name type="scientific">Spirodela intermedia</name>
    <name type="common">Intermediate duckweed</name>
    <dbReference type="NCBI Taxonomy" id="51605"/>
    <lineage>
        <taxon>Eukaryota</taxon>
        <taxon>Viridiplantae</taxon>
        <taxon>Streptophyta</taxon>
        <taxon>Embryophyta</taxon>
        <taxon>Tracheophyta</taxon>
        <taxon>Spermatophyta</taxon>
        <taxon>Magnoliopsida</taxon>
        <taxon>Liliopsida</taxon>
        <taxon>Araceae</taxon>
        <taxon>Lemnoideae</taxon>
        <taxon>Spirodela</taxon>
    </lineage>
</organism>
<evidence type="ECO:0000313" key="2">
    <source>
        <dbReference type="Proteomes" id="UP000663760"/>
    </source>
</evidence>
<proteinExistence type="predicted"/>
<name>A0A7I8KLM5_SPIIN</name>
<reference evidence="1" key="1">
    <citation type="submission" date="2020-02" db="EMBL/GenBank/DDBJ databases">
        <authorList>
            <person name="Scholz U."/>
            <person name="Mascher M."/>
            <person name="Fiebig A."/>
        </authorList>
    </citation>
    <scope>NUCLEOTIDE SEQUENCE</scope>
</reference>
<accession>A0A7I8KLM5</accession>
<dbReference type="Proteomes" id="UP000663760">
    <property type="component" value="Chromosome 6"/>
</dbReference>
<gene>
    <name evidence="1" type="ORF">SI8410_06009354</name>
</gene>
<sequence length="85" mass="9911">MKSNFSDENKVIIVLISLPNSYDYLIINLLYDSAILVLEYVIDSLMEYCHQKKIFGEAHGEGLYVKDEREHGRWKEKGSLEDKKS</sequence>
<evidence type="ECO:0000313" key="1">
    <source>
        <dbReference type="EMBL" id="CAA7398689.1"/>
    </source>
</evidence>